<protein>
    <submittedName>
        <fullName evidence="2">Uncharacterized protein</fullName>
    </submittedName>
</protein>
<keyword evidence="1" id="KW-1133">Transmembrane helix</keyword>
<keyword evidence="1" id="KW-0812">Transmembrane</keyword>
<name>A0A853JSZ5_9FIRM</name>
<dbReference type="Proteomes" id="UP000586254">
    <property type="component" value="Unassembled WGS sequence"/>
</dbReference>
<evidence type="ECO:0000313" key="2">
    <source>
        <dbReference type="EMBL" id="NZA39875.1"/>
    </source>
</evidence>
<comment type="caution">
    <text evidence="2">The sequence shown here is derived from an EMBL/GenBank/DDBJ whole genome shotgun (WGS) entry which is preliminary data.</text>
</comment>
<sequence length="257" mass="29453">MLQLDSSALWGIVGLVGGLLISAFFYLIGKKKKILTYSIDTVTLVTKTISQIPNLEIYFKGKRIEDLSSSKVIIENKGNEVIEISDFASLDPLRIEVESGDFFITEDIIKNIVTSKNINLKIQSEDNNLKIDFEFLKPKTVLEFIIWHTGVLKICGDLKSGKLKDCSDYPFEKRFSFLSIFLSCIACLTISICLLLMIVNPVSFDITTKFCIFIIYIISVVVILFIYLFYSYRRLLKHFKKIWENLKKSAKKVTKIK</sequence>
<feature type="transmembrane region" description="Helical" evidence="1">
    <location>
        <begin position="206"/>
        <end position="230"/>
    </location>
</feature>
<dbReference type="AlphaFoldDB" id="A0A853JSZ5"/>
<feature type="transmembrane region" description="Helical" evidence="1">
    <location>
        <begin position="177"/>
        <end position="200"/>
    </location>
</feature>
<keyword evidence="1" id="KW-0472">Membrane</keyword>
<evidence type="ECO:0000256" key="1">
    <source>
        <dbReference type="SAM" id="Phobius"/>
    </source>
</evidence>
<evidence type="ECO:0000313" key="3">
    <source>
        <dbReference type="Proteomes" id="UP000586254"/>
    </source>
</evidence>
<organism evidence="2 3">
    <name type="scientific">Eubacterium callanderi</name>
    <dbReference type="NCBI Taxonomy" id="53442"/>
    <lineage>
        <taxon>Bacteria</taxon>
        <taxon>Bacillati</taxon>
        <taxon>Bacillota</taxon>
        <taxon>Clostridia</taxon>
        <taxon>Eubacteriales</taxon>
        <taxon>Eubacteriaceae</taxon>
        <taxon>Eubacterium</taxon>
    </lineage>
</organism>
<gene>
    <name evidence="2" type="ORF">H0N91_17500</name>
</gene>
<dbReference type="RefSeq" id="WP_180494104.1">
    <property type="nucleotide sequence ID" value="NZ_JACCKS010000027.1"/>
</dbReference>
<proteinExistence type="predicted"/>
<feature type="transmembrane region" description="Helical" evidence="1">
    <location>
        <begin position="6"/>
        <end position="28"/>
    </location>
</feature>
<reference evidence="2 3" key="1">
    <citation type="submission" date="2020-07" db="EMBL/GenBank/DDBJ databases">
        <title>Organ Donor 1.</title>
        <authorList>
            <person name="Marsh A.J."/>
            <person name="Azcarate-Peril M.A."/>
        </authorList>
    </citation>
    <scope>NUCLEOTIDE SEQUENCE [LARGE SCALE GENOMIC DNA]</scope>
    <source>
        <strain evidence="2 3">AMC0717</strain>
    </source>
</reference>
<accession>A0A853JSZ5</accession>
<dbReference type="EMBL" id="JACCKS010000027">
    <property type="protein sequence ID" value="NZA39875.1"/>
    <property type="molecule type" value="Genomic_DNA"/>
</dbReference>